<keyword evidence="3" id="KW-1185">Reference proteome</keyword>
<sequence>MKKALLAILFISFSLATVTAQSSKDDDDEVSTKGFDKSKLFAGGTVALGFGSGSFNVGVGPYFGYSLNKYLDVAVSLNYNYVSYRDFAELGDKLRQSVIGPGAFIRVYPVKFLFAHAQYEQNFLTSKYIPANNGNFLPSKETRSVGSFLVGPGFANGRYEDGKSFYYFSVLFDVAKNANSPYVDQLGRLTPIIRAGINVALFEYSDRGRKNRRRERF</sequence>
<dbReference type="EMBL" id="JBHSCZ010000001">
    <property type="protein sequence ID" value="MFC4262309.1"/>
    <property type="molecule type" value="Genomic_DNA"/>
</dbReference>
<comment type="caution">
    <text evidence="2">The sequence shown here is derived from an EMBL/GenBank/DDBJ whole genome shotgun (WGS) entry which is preliminary data.</text>
</comment>
<evidence type="ECO:0000256" key="1">
    <source>
        <dbReference type="SAM" id="SignalP"/>
    </source>
</evidence>
<evidence type="ECO:0000313" key="2">
    <source>
        <dbReference type="EMBL" id="MFC4262309.1"/>
    </source>
</evidence>
<name>A0ABV8QTE5_9BACT</name>
<feature type="chain" id="PRO_5046045360" description="Outer membrane protein beta-barrel domain-containing protein" evidence="1">
    <location>
        <begin position="21"/>
        <end position="217"/>
    </location>
</feature>
<organism evidence="2 3">
    <name type="scientific">Ferruginibacter yonginensis</name>
    <dbReference type="NCBI Taxonomy" id="1310416"/>
    <lineage>
        <taxon>Bacteria</taxon>
        <taxon>Pseudomonadati</taxon>
        <taxon>Bacteroidota</taxon>
        <taxon>Chitinophagia</taxon>
        <taxon>Chitinophagales</taxon>
        <taxon>Chitinophagaceae</taxon>
        <taxon>Ferruginibacter</taxon>
    </lineage>
</organism>
<feature type="signal peptide" evidence="1">
    <location>
        <begin position="1"/>
        <end position="20"/>
    </location>
</feature>
<gene>
    <name evidence="2" type="ORF">ACFOWM_05445</name>
</gene>
<protein>
    <recommendedName>
        <fullName evidence="4">Outer membrane protein beta-barrel domain-containing protein</fullName>
    </recommendedName>
</protein>
<evidence type="ECO:0000313" key="3">
    <source>
        <dbReference type="Proteomes" id="UP001595907"/>
    </source>
</evidence>
<dbReference type="Proteomes" id="UP001595907">
    <property type="component" value="Unassembled WGS sequence"/>
</dbReference>
<keyword evidence="1" id="KW-0732">Signal</keyword>
<accession>A0ABV8QTE5</accession>
<proteinExistence type="predicted"/>
<dbReference type="RefSeq" id="WP_379707667.1">
    <property type="nucleotide sequence ID" value="NZ_JBHSCZ010000001.1"/>
</dbReference>
<reference evidence="3" key="1">
    <citation type="journal article" date="2019" name="Int. J. Syst. Evol. Microbiol.">
        <title>The Global Catalogue of Microorganisms (GCM) 10K type strain sequencing project: providing services to taxonomists for standard genome sequencing and annotation.</title>
        <authorList>
            <consortium name="The Broad Institute Genomics Platform"/>
            <consortium name="The Broad Institute Genome Sequencing Center for Infectious Disease"/>
            <person name="Wu L."/>
            <person name="Ma J."/>
        </authorList>
    </citation>
    <scope>NUCLEOTIDE SEQUENCE [LARGE SCALE GENOMIC DNA]</scope>
    <source>
        <strain evidence="3">CECT 8289</strain>
    </source>
</reference>
<evidence type="ECO:0008006" key="4">
    <source>
        <dbReference type="Google" id="ProtNLM"/>
    </source>
</evidence>